<feature type="domain" description="EF-hand" evidence="4">
    <location>
        <begin position="51"/>
        <end position="86"/>
    </location>
</feature>
<dbReference type="GO" id="GO:0005813">
    <property type="term" value="C:centrosome"/>
    <property type="evidence" value="ECO:0007669"/>
    <property type="project" value="TreeGrafter"/>
</dbReference>
<dbReference type="OrthoDB" id="10265007at2759"/>
<dbReference type="GO" id="GO:0005819">
    <property type="term" value="C:spindle"/>
    <property type="evidence" value="ECO:0007669"/>
    <property type="project" value="TreeGrafter"/>
</dbReference>
<accession>A0A443STS3</accession>
<comment type="caution">
    <text evidence="5">The sequence shown here is derived from an EMBL/GenBank/DDBJ whole genome shotgun (WGS) entry which is preliminary data.</text>
</comment>
<evidence type="ECO:0000313" key="5">
    <source>
        <dbReference type="EMBL" id="RWS30893.1"/>
    </source>
</evidence>
<dbReference type="InterPro" id="IPR018247">
    <property type="entry name" value="EF_Hand_1_Ca_BS"/>
</dbReference>
<evidence type="ECO:0000313" key="6">
    <source>
        <dbReference type="Proteomes" id="UP000288716"/>
    </source>
</evidence>
<feature type="non-terminal residue" evidence="5">
    <location>
        <position position="1"/>
    </location>
</feature>
<sequence length="332" mass="39006">RLLKLLSAFCGNHYTSIRKYFDASTFAKLQSNSTSGTVSIVNFFNYVMRKVWFQESRIALSLYDSDGQGYLTEDELEAYLSELIPTLTKLGNLDPKFYPFYLCIVVRKFFFFLDSHHTQRIKIVDILESGFLEDLLELRNENLQKTREETNWFSYDNALRFYSCYISLDENQNGMLSKDEFRKFGNGCFSRLFVDRIFEELLTYNGEIDFKVFIDLILMMENKKEPQSLNLYFHLLDINHEYFIDDFVLKVFLKSLEEKLLEQGHDPLNMETVAVEVCDMIKPQNTRKITLKDLISSGQGDVVVTILTDCNGFWCYENRELLFLDSQEEADV</sequence>
<dbReference type="EMBL" id="NCKV01000343">
    <property type="protein sequence ID" value="RWS30893.1"/>
    <property type="molecule type" value="Genomic_DNA"/>
</dbReference>
<dbReference type="GO" id="GO:0035303">
    <property type="term" value="P:regulation of dephosphorylation"/>
    <property type="evidence" value="ECO:0007669"/>
    <property type="project" value="InterPro"/>
</dbReference>
<dbReference type="VEuPathDB" id="VectorBase:LDEU001146"/>
<dbReference type="GO" id="GO:0030865">
    <property type="term" value="P:cortical cytoskeleton organization"/>
    <property type="evidence" value="ECO:0007669"/>
    <property type="project" value="TreeGrafter"/>
</dbReference>
<reference evidence="5 6" key="1">
    <citation type="journal article" date="2018" name="Gigascience">
        <title>Genomes of trombidid mites reveal novel predicted allergens and laterally-transferred genes associated with secondary metabolism.</title>
        <authorList>
            <person name="Dong X."/>
            <person name="Chaisiri K."/>
            <person name="Xia D."/>
            <person name="Armstrong S.D."/>
            <person name="Fang Y."/>
            <person name="Donnelly M.J."/>
            <person name="Kadowaki T."/>
            <person name="McGarry J.W."/>
            <person name="Darby A.C."/>
            <person name="Makepeace B.L."/>
        </authorList>
    </citation>
    <scope>NUCLEOTIDE SEQUENCE [LARGE SCALE GENOMIC DNA]</scope>
    <source>
        <strain evidence="5">UoL-UT</strain>
    </source>
</reference>
<dbReference type="STRING" id="299467.A0A443STS3"/>
<name>A0A443STS3_9ACAR</name>
<keyword evidence="2" id="KW-0963">Cytoplasm</keyword>
<dbReference type="InterPro" id="IPR002048">
    <property type="entry name" value="EF_hand_dom"/>
</dbReference>
<dbReference type="Gene3D" id="1.10.238.220">
    <property type="match status" value="1"/>
</dbReference>
<dbReference type="CDD" id="cd21505">
    <property type="entry name" value="PPP2R3C"/>
    <property type="match status" value="1"/>
</dbReference>
<dbReference type="Proteomes" id="UP000288716">
    <property type="component" value="Unassembled WGS sequence"/>
</dbReference>
<dbReference type="PROSITE" id="PS00018">
    <property type="entry name" value="EF_HAND_1"/>
    <property type="match status" value="1"/>
</dbReference>
<dbReference type="InterPro" id="IPR039865">
    <property type="entry name" value="PPP2R3C"/>
</dbReference>
<keyword evidence="3" id="KW-0106">Calcium</keyword>
<evidence type="ECO:0000259" key="4">
    <source>
        <dbReference type="PROSITE" id="PS50222"/>
    </source>
</evidence>
<evidence type="ECO:0000256" key="1">
    <source>
        <dbReference type="ARBA" id="ARBA00004496"/>
    </source>
</evidence>
<proteinExistence type="predicted"/>
<dbReference type="SUPFAM" id="SSF47473">
    <property type="entry name" value="EF-hand"/>
    <property type="match status" value="2"/>
</dbReference>
<organism evidence="5 6">
    <name type="scientific">Leptotrombidium deliense</name>
    <dbReference type="NCBI Taxonomy" id="299467"/>
    <lineage>
        <taxon>Eukaryota</taxon>
        <taxon>Metazoa</taxon>
        <taxon>Ecdysozoa</taxon>
        <taxon>Arthropoda</taxon>
        <taxon>Chelicerata</taxon>
        <taxon>Arachnida</taxon>
        <taxon>Acari</taxon>
        <taxon>Acariformes</taxon>
        <taxon>Trombidiformes</taxon>
        <taxon>Prostigmata</taxon>
        <taxon>Anystina</taxon>
        <taxon>Parasitengona</taxon>
        <taxon>Trombiculoidea</taxon>
        <taxon>Trombiculidae</taxon>
        <taxon>Leptotrombidium</taxon>
    </lineage>
</organism>
<keyword evidence="6" id="KW-1185">Reference proteome</keyword>
<dbReference type="GO" id="GO:0005737">
    <property type="term" value="C:cytoplasm"/>
    <property type="evidence" value="ECO:0007669"/>
    <property type="project" value="UniProtKB-SubCell"/>
</dbReference>
<dbReference type="AlphaFoldDB" id="A0A443STS3"/>
<dbReference type="InterPro" id="IPR011992">
    <property type="entry name" value="EF-hand-dom_pair"/>
</dbReference>
<evidence type="ECO:0000256" key="3">
    <source>
        <dbReference type="ARBA" id="ARBA00022837"/>
    </source>
</evidence>
<dbReference type="PROSITE" id="PS50222">
    <property type="entry name" value="EF_HAND_2"/>
    <property type="match status" value="1"/>
</dbReference>
<comment type="subcellular location">
    <subcellularLocation>
        <location evidence="1">Cytoplasm</location>
    </subcellularLocation>
</comment>
<protein>
    <submittedName>
        <fullName evidence="5">Serine/threonine-protein phosphatase 2A regulatory subunit B'' subunit gamma-like isoform X1</fullName>
    </submittedName>
</protein>
<dbReference type="PANTHER" id="PTHR12085">
    <property type="entry name" value="SERINE/THREONINE-PROTEIN PHOSPHATASE 2A REGULATORY SUBUNIT B'' SUBUNIT GAMMA"/>
    <property type="match status" value="1"/>
</dbReference>
<gene>
    <name evidence="5" type="ORF">B4U80_06682</name>
</gene>
<evidence type="ECO:0000256" key="2">
    <source>
        <dbReference type="ARBA" id="ARBA00022490"/>
    </source>
</evidence>
<dbReference type="GO" id="GO:0005509">
    <property type="term" value="F:calcium ion binding"/>
    <property type="evidence" value="ECO:0007669"/>
    <property type="project" value="InterPro"/>
</dbReference>
<dbReference type="Gene3D" id="1.10.238.10">
    <property type="entry name" value="EF-hand"/>
    <property type="match status" value="1"/>
</dbReference>
<dbReference type="PANTHER" id="PTHR12085:SF3">
    <property type="entry name" value="SERINE_THREONINE-PROTEIN PHOSPHATASE 2A REGULATORY SUBUNIT B'' SUBUNIT GAMMA"/>
    <property type="match status" value="1"/>
</dbReference>
<dbReference type="GO" id="GO:0000226">
    <property type="term" value="P:microtubule cytoskeleton organization"/>
    <property type="evidence" value="ECO:0007669"/>
    <property type="project" value="TreeGrafter"/>
</dbReference>